<dbReference type="OrthoDB" id="1453598at2"/>
<keyword evidence="2" id="KW-1185">Reference proteome</keyword>
<protein>
    <submittedName>
        <fullName evidence="1">Uncharacterized protein</fullName>
    </submittedName>
</protein>
<name>A0A504J604_9FLAO</name>
<dbReference type="RefSeq" id="WP_140595323.1">
    <property type="nucleotide sequence ID" value="NZ_VFWZ01000006.1"/>
</dbReference>
<sequence>MRIFIFLGIVLCCVGCQSKKSETSENNVLIAKLDSLSKDKIKIDLLKLSSDAEKNLESFDDFQNLRSIMTSMRNGNPHFVNKHADSVELLISIFKENLSNDLDVNTINSRIAVLTTEIGLLKLLTEQKNPDPKEILEANTKLAKAYNSLIIQLNELSLAIPENIEKELLRDLELGDEEDPK</sequence>
<dbReference type="EMBL" id="VFWZ01000006">
    <property type="protein sequence ID" value="TPN84015.1"/>
    <property type="molecule type" value="Genomic_DNA"/>
</dbReference>
<accession>A0A504J604</accession>
<comment type="caution">
    <text evidence="1">The sequence shown here is derived from an EMBL/GenBank/DDBJ whole genome shotgun (WGS) entry which is preliminary data.</text>
</comment>
<evidence type="ECO:0000313" key="1">
    <source>
        <dbReference type="EMBL" id="TPN84015.1"/>
    </source>
</evidence>
<proteinExistence type="predicted"/>
<organism evidence="1 2">
    <name type="scientific">Aquimarina algicola</name>
    <dbReference type="NCBI Taxonomy" id="2589995"/>
    <lineage>
        <taxon>Bacteria</taxon>
        <taxon>Pseudomonadati</taxon>
        <taxon>Bacteroidota</taxon>
        <taxon>Flavobacteriia</taxon>
        <taxon>Flavobacteriales</taxon>
        <taxon>Flavobacteriaceae</taxon>
        <taxon>Aquimarina</taxon>
    </lineage>
</organism>
<dbReference type="AlphaFoldDB" id="A0A504J604"/>
<reference evidence="1 2" key="1">
    <citation type="submission" date="2019-06" db="EMBL/GenBank/DDBJ databases">
        <authorList>
            <person name="Meng X."/>
        </authorList>
    </citation>
    <scope>NUCLEOTIDE SEQUENCE [LARGE SCALE GENOMIC DNA]</scope>
    <source>
        <strain evidence="1 2">M625</strain>
    </source>
</reference>
<gene>
    <name evidence="1" type="ORF">FHK87_18810</name>
</gene>
<evidence type="ECO:0000313" key="2">
    <source>
        <dbReference type="Proteomes" id="UP000315540"/>
    </source>
</evidence>
<dbReference type="Proteomes" id="UP000315540">
    <property type="component" value="Unassembled WGS sequence"/>
</dbReference>